<feature type="region of interest" description="Disordered" evidence="1">
    <location>
        <begin position="53"/>
        <end position="101"/>
    </location>
</feature>
<dbReference type="OrthoDB" id="200399at2157"/>
<protein>
    <submittedName>
        <fullName evidence="2">Uncharacterized protein</fullName>
    </submittedName>
</protein>
<keyword evidence="3" id="KW-1185">Reference proteome</keyword>
<dbReference type="AlphaFoldDB" id="M0BP11"/>
<organism evidence="2 3">
    <name type="scientific">Halovivax asiaticus JCM 14624</name>
    <dbReference type="NCBI Taxonomy" id="1227490"/>
    <lineage>
        <taxon>Archaea</taxon>
        <taxon>Methanobacteriati</taxon>
        <taxon>Methanobacteriota</taxon>
        <taxon>Stenosarchaea group</taxon>
        <taxon>Halobacteria</taxon>
        <taxon>Halobacteriales</taxon>
        <taxon>Natrialbaceae</taxon>
        <taxon>Halovivax</taxon>
    </lineage>
</organism>
<dbReference type="RefSeq" id="WP_007698464.1">
    <property type="nucleotide sequence ID" value="NZ_AOIQ01000008.1"/>
</dbReference>
<evidence type="ECO:0000256" key="1">
    <source>
        <dbReference type="SAM" id="MobiDB-lite"/>
    </source>
</evidence>
<name>M0BP11_9EURY</name>
<reference evidence="2 3" key="1">
    <citation type="journal article" date="2014" name="PLoS Genet.">
        <title>Phylogenetically driven sequencing of extremely halophilic archaea reveals strategies for static and dynamic osmo-response.</title>
        <authorList>
            <person name="Becker E.A."/>
            <person name="Seitzer P.M."/>
            <person name="Tritt A."/>
            <person name="Larsen D."/>
            <person name="Krusor M."/>
            <person name="Yao A.I."/>
            <person name="Wu D."/>
            <person name="Madern D."/>
            <person name="Eisen J.A."/>
            <person name="Darling A.E."/>
            <person name="Facciotti M.T."/>
        </authorList>
    </citation>
    <scope>NUCLEOTIDE SEQUENCE [LARGE SCALE GENOMIC DNA]</scope>
    <source>
        <strain evidence="2 3">JCM 14624</strain>
    </source>
</reference>
<sequence length="112" mass="12929">MHRHPQDDLIIAEALIWMARQCSVGSEMWHHCWAMADEIALEHELALVEVIEQQEPLERRENPKPGNDRETATVPKSPDRRMEDSIEQRRRDSVSFGSRSTTDCLSFVEATS</sequence>
<feature type="compositionally biased region" description="Basic and acidic residues" evidence="1">
    <location>
        <begin position="56"/>
        <end position="93"/>
    </location>
</feature>
<accession>M0BP11</accession>
<evidence type="ECO:0000313" key="2">
    <source>
        <dbReference type="EMBL" id="ELZ12626.1"/>
    </source>
</evidence>
<gene>
    <name evidence="2" type="ORF">C479_04497</name>
</gene>
<comment type="caution">
    <text evidence="2">The sequence shown here is derived from an EMBL/GenBank/DDBJ whole genome shotgun (WGS) entry which is preliminary data.</text>
</comment>
<evidence type="ECO:0000313" key="3">
    <source>
        <dbReference type="Proteomes" id="UP000011560"/>
    </source>
</evidence>
<proteinExistence type="predicted"/>
<dbReference type="EMBL" id="AOIQ01000008">
    <property type="protein sequence ID" value="ELZ12626.1"/>
    <property type="molecule type" value="Genomic_DNA"/>
</dbReference>
<dbReference type="Proteomes" id="UP000011560">
    <property type="component" value="Unassembled WGS sequence"/>
</dbReference>